<evidence type="ECO:0000313" key="2">
    <source>
        <dbReference type="Proteomes" id="UP000183832"/>
    </source>
</evidence>
<evidence type="ECO:0000313" key="1">
    <source>
        <dbReference type="EMBL" id="CRK91392.1"/>
    </source>
</evidence>
<dbReference type="Proteomes" id="UP000183832">
    <property type="component" value="Unassembled WGS sequence"/>
</dbReference>
<protein>
    <submittedName>
        <fullName evidence="1">CLUMA_CG005065, isoform A</fullName>
    </submittedName>
</protein>
<organism evidence="1 2">
    <name type="scientific">Clunio marinus</name>
    <dbReference type="NCBI Taxonomy" id="568069"/>
    <lineage>
        <taxon>Eukaryota</taxon>
        <taxon>Metazoa</taxon>
        <taxon>Ecdysozoa</taxon>
        <taxon>Arthropoda</taxon>
        <taxon>Hexapoda</taxon>
        <taxon>Insecta</taxon>
        <taxon>Pterygota</taxon>
        <taxon>Neoptera</taxon>
        <taxon>Endopterygota</taxon>
        <taxon>Diptera</taxon>
        <taxon>Nematocera</taxon>
        <taxon>Chironomoidea</taxon>
        <taxon>Chironomidae</taxon>
        <taxon>Clunio</taxon>
    </lineage>
</organism>
<name>A0A1J1HTJ4_9DIPT</name>
<dbReference type="EMBL" id="CVRI01000020">
    <property type="protein sequence ID" value="CRK91392.1"/>
    <property type="molecule type" value="Genomic_DNA"/>
</dbReference>
<proteinExistence type="predicted"/>
<sequence length="92" mass="10594">MNNLSEKSVWFALDEVNCFFEDIEDFFCFAKVNDKKGLLTRFTTALIDMIGQIKEKSTDKRNCLNVIMSLRPATLSVKIVTIKEANQILEEE</sequence>
<reference evidence="1 2" key="1">
    <citation type="submission" date="2015-04" db="EMBL/GenBank/DDBJ databases">
        <authorList>
            <person name="Syromyatnikov M.Y."/>
            <person name="Popov V.N."/>
        </authorList>
    </citation>
    <scope>NUCLEOTIDE SEQUENCE [LARGE SCALE GENOMIC DNA]</scope>
</reference>
<gene>
    <name evidence="1" type="ORF">CLUMA_CG005065</name>
</gene>
<accession>A0A1J1HTJ4</accession>
<dbReference type="AlphaFoldDB" id="A0A1J1HTJ4"/>
<keyword evidence="2" id="KW-1185">Reference proteome</keyword>